<sequence length="226" mass="24618">MARMLKYEEIPGEDGVEIEKMDNNNELTCIVCGDQATGKHYGTIACNGCKGTSVHASSFTFLSYHTENNNRAVCRACRFMKCLKAGMKIDAVQNERDVIGKRHRTPSASSTATGSSAFISISTPKVGGIRRPSLTRPLSGHYSPPSTSSSPVSGWDTPKSLLESLLRSEENIQSLREAVIRQTGLVDYSVKKEPSVSCTHLKLCLEDASIQKASVLSECGSDRKFH</sequence>
<dbReference type="SMART" id="SM00399">
    <property type="entry name" value="ZnF_C4"/>
    <property type="match status" value="1"/>
</dbReference>
<evidence type="ECO:0000256" key="7">
    <source>
        <dbReference type="ARBA" id="ARBA00023163"/>
    </source>
</evidence>
<organism evidence="12 13">
    <name type="scientific">Anisakis simplex</name>
    <name type="common">Herring worm</name>
    <dbReference type="NCBI Taxonomy" id="6269"/>
    <lineage>
        <taxon>Eukaryota</taxon>
        <taxon>Metazoa</taxon>
        <taxon>Ecdysozoa</taxon>
        <taxon>Nematoda</taxon>
        <taxon>Chromadorea</taxon>
        <taxon>Rhabditida</taxon>
        <taxon>Spirurina</taxon>
        <taxon>Ascaridomorpha</taxon>
        <taxon>Ascaridoidea</taxon>
        <taxon>Anisakidae</taxon>
        <taxon>Anisakis</taxon>
        <taxon>Anisakis simplex complex</taxon>
    </lineage>
</organism>
<protein>
    <recommendedName>
        <fullName evidence="11">Nuclear receptor domain-containing protein</fullName>
    </recommendedName>
</protein>
<dbReference type="GO" id="GO:0005634">
    <property type="term" value="C:nucleus"/>
    <property type="evidence" value="ECO:0007669"/>
    <property type="project" value="UniProtKB-SubCell"/>
</dbReference>
<dbReference type="GO" id="GO:0003700">
    <property type="term" value="F:DNA-binding transcription factor activity"/>
    <property type="evidence" value="ECO:0007669"/>
    <property type="project" value="InterPro"/>
</dbReference>
<keyword evidence="4" id="KW-0862">Zinc</keyword>
<keyword evidence="13" id="KW-1185">Reference proteome</keyword>
<dbReference type="GO" id="GO:0000978">
    <property type="term" value="F:RNA polymerase II cis-regulatory region sequence-specific DNA binding"/>
    <property type="evidence" value="ECO:0007669"/>
    <property type="project" value="InterPro"/>
</dbReference>
<evidence type="ECO:0000256" key="1">
    <source>
        <dbReference type="ARBA" id="ARBA00004123"/>
    </source>
</evidence>
<comment type="subcellular location">
    <subcellularLocation>
        <location evidence="1">Nucleus</location>
    </subcellularLocation>
</comment>
<evidence type="ECO:0000259" key="11">
    <source>
        <dbReference type="PROSITE" id="PS51030"/>
    </source>
</evidence>
<dbReference type="InterPro" id="IPR052499">
    <property type="entry name" value="C.elegans_NHRs"/>
</dbReference>
<dbReference type="CDD" id="cd06960">
    <property type="entry name" value="NR_DBD_HNF4A"/>
    <property type="match status" value="1"/>
</dbReference>
<keyword evidence="7" id="KW-0804">Transcription</keyword>
<dbReference type="PANTHER" id="PTHR47630">
    <property type="entry name" value="NUCLEAR HORMONE RECEPTOR FAMILY-RELATED-RELATED"/>
    <property type="match status" value="1"/>
</dbReference>
<dbReference type="OrthoDB" id="5771769at2759"/>
<dbReference type="AlphaFoldDB" id="A0A3P6RF73"/>
<name>A0A3P6RF73_ANISI</name>
<evidence type="ECO:0000313" key="12">
    <source>
        <dbReference type="EMBL" id="VDK61902.1"/>
    </source>
</evidence>
<feature type="region of interest" description="Disordered" evidence="10">
    <location>
        <begin position="130"/>
        <end position="155"/>
    </location>
</feature>
<evidence type="ECO:0000256" key="5">
    <source>
        <dbReference type="ARBA" id="ARBA00023015"/>
    </source>
</evidence>
<keyword evidence="9" id="KW-0539">Nucleus</keyword>
<dbReference type="EMBL" id="UYRR01034703">
    <property type="protein sequence ID" value="VDK61902.1"/>
    <property type="molecule type" value="Genomic_DNA"/>
</dbReference>
<dbReference type="Gene3D" id="3.30.50.10">
    <property type="entry name" value="Erythroid Transcription Factor GATA-1, subunit A"/>
    <property type="match status" value="1"/>
</dbReference>
<proteinExistence type="predicted"/>
<dbReference type="SUPFAM" id="SSF57716">
    <property type="entry name" value="Glucocorticoid receptor-like (DNA-binding domain)"/>
    <property type="match status" value="1"/>
</dbReference>
<evidence type="ECO:0000256" key="4">
    <source>
        <dbReference type="ARBA" id="ARBA00022833"/>
    </source>
</evidence>
<evidence type="ECO:0000256" key="2">
    <source>
        <dbReference type="ARBA" id="ARBA00022723"/>
    </source>
</evidence>
<feature type="domain" description="Nuclear receptor" evidence="11">
    <location>
        <begin position="26"/>
        <end position="94"/>
    </location>
</feature>
<evidence type="ECO:0000256" key="3">
    <source>
        <dbReference type="ARBA" id="ARBA00022771"/>
    </source>
</evidence>
<evidence type="ECO:0000256" key="9">
    <source>
        <dbReference type="ARBA" id="ARBA00023242"/>
    </source>
</evidence>
<keyword evidence="3" id="KW-0863">Zinc-finger</keyword>
<evidence type="ECO:0000256" key="10">
    <source>
        <dbReference type="SAM" id="MobiDB-lite"/>
    </source>
</evidence>
<gene>
    <name evidence="12" type="ORF">ASIM_LOCUS17883</name>
</gene>
<accession>A0A3P6RF73</accession>
<reference evidence="12 13" key="1">
    <citation type="submission" date="2018-11" db="EMBL/GenBank/DDBJ databases">
        <authorList>
            <consortium name="Pathogen Informatics"/>
        </authorList>
    </citation>
    <scope>NUCLEOTIDE SEQUENCE [LARGE SCALE GENOMIC DNA]</scope>
</reference>
<evidence type="ECO:0000313" key="13">
    <source>
        <dbReference type="Proteomes" id="UP000267096"/>
    </source>
</evidence>
<evidence type="ECO:0000256" key="6">
    <source>
        <dbReference type="ARBA" id="ARBA00023125"/>
    </source>
</evidence>
<dbReference type="PRINTS" id="PR00047">
    <property type="entry name" value="STROIDFINGER"/>
</dbReference>
<dbReference type="InterPro" id="IPR049636">
    <property type="entry name" value="HNF4-like_DBD"/>
</dbReference>
<feature type="compositionally biased region" description="Low complexity" evidence="10">
    <location>
        <begin position="143"/>
        <end position="153"/>
    </location>
</feature>
<dbReference type="Pfam" id="PF00105">
    <property type="entry name" value="zf-C4"/>
    <property type="match status" value="1"/>
</dbReference>
<keyword evidence="5" id="KW-0805">Transcription regulation</keyword>
<evidence type="ECO:0000256" key="8">
    <source>
        <dbReference type="ARBA" id="ARBA00023170"/>
    </source>
</evidence>
<keyword evidence="2" id="KW-0479">Metal-binding</keyword>
<dbReference type="PROSITE" id="PS51030">
    <property type="entry name" value="NUCLEAR_REC_DBD_2"/>
    <property type="match status" value="1"/>
</dbReference>
<keyword evidence="8" id="KW-0675">Receptor</keyword>
<keyword evidence="6" id="KW-0238">DNA-binding</keyword>
<dbReference type="Proteomes" id="UP000267096">
    <property type="component" value="Unassembled WGS sequence"/>
</dbReference>
<dbReference type="InterPro" id="IPR001628">
    <property type="entry name" value="Znf_hrmn_rcpt"/>
</dbReference>
<dbReference type="InterPro" id="IPR013088">
    <property type="entry name" value="Znf_NHR/GATA"/>
</dbReference>
<dbReference type="GO" id="GO:0008270">
    <property type="term" value="F:zinc ion binding"/>
    <property type="evidence" value="ECO:0007669"/>
    <property type="project" value="UniProtKB-KW"/>
</dbReference>